<gene>
    <name evidence="8" type="ORF">BEMITA_LOCUS7569</name>
</gene>
<keyword evidence="9" id="KW-1185">Reference proteome</keyword>
<organism evidence="8 9">
    <name type="scientific">Bemisia tabaci</name>
    <name type="common">Sweetpotato whitefly</name>
    <name type="synonym">Aleurodes tabaci</name>
    <dbReference type="NCBI Taxonomy" id="7038"/>
    <lineage>
        <taxon>Eukaryota</taxon>
        <taxon>Metazoa</taxon>
        <taxon>Ecdysozoa</taxon>
        <taxon>Arthropoda</taxon>
        <taxon>Hexapoda</taxon>
        <taxon>Insecta</taxon>
        <taxon>Pterygota</taxon>
        <taxon>Neoptera</taxon>
        <taxon>Paraneoptera</taxon>
        <taxon>Hemiptera</taxon>
        <taxon>Sternorrhyncha</taxon>
        <taxon>Aleyrodoidea</taxon>
        <taxon>Aleyrodidae</taxon>
        <taxon>Aleyrodinae</taxon>
        <taxon>Bemisia</taxon>
    </lineage>
</organism>
<name>A0A9P0A9U3_BEMTA</name>
<dbReference type="PANTHER" id="PTHR24064">
    <property type="entry name" value="SOLUTE CARRIER FAMILY 22 MEMBER"/>
    <property type="match status" value="1"/>
</dbReference>
<sequence>METDPLIAKSPARGLKGNSGKPESGLEQIDEEEKDQTDEVGQVTGNFGIWQFWICLSVSMVKWVDAWHHLAIIFLAPVTEFQCAEGDYITSADQCFVINNGTYETCHKWEFDTSIFKQTIISEFGLVCDKNQLPNVVQSASMLGGLVGSMLFGVAADRYGRKKPLIIGVVGQLVAGVAAAFMPTYELLLLFRFITSVAVGGTMAVSCVLCMEVVGGKWRTIVGTLYHIPFNFGHMTLPVIAYFTRSSWRIFEIAISLPSALLLSYCWLTPESPRWLVATGRGEKALPILDQAVRANEREFPADLRESIRRSPAIVKKKPSIFDLYRTPNLRIRIIAAHVNWIICGLIYYGLAQYMGRIGGNIFINVSLSGIIELPGGIFCMYLMDTFGRKKTMVASKLLIAASMLLITQCSSEDENATERIILAFFGVVGISTAFPTLHLFTGELFPTVLRNVAIGSGVMFSLLGSMVSPFVLSLDEYGAYLPPLVFGLCPLVSAASCMLLPETLGSELLHTIEDCENFGKNSDNTKQGKVNSSFVGDESSTDKPQ</sequence>
<evidence type="ECO:0000313" key="9">
    <source>
        <dbReference type="Proteomes" id="UP001152759"/>
    </source>
</evidence>
<dbReference type="AlphaFoldDB" id="A0A9P0A9U3"/>
<evidence type="ECO:0000256" key="5">
    <source>
        <dbReference type="SAM" id="MobiDB-lite"/>
    </source>
</evidence>
<feature type="domain" description="Major facilitator superfamily (MFS) profile" evidence="7">
    <location>
        <begin position="79"/>
        <end position="506"/>
    </location>
</feature>
<keyword evidence="4 6" id="KW-0472">Membrane</keyword>
<comment type="subcellular location">
    <subcellularLocation>
        <location evidence="1">Membrane</location>
        <topology evidence="1">Multi-pass membrane protein</topology>
    </subcellularLocation>
</comment>
<dbReference type="Proteomes" id="UP001152759">
    <property type="component" value="Chromosome 4"/>
</dbReference>
<evidence type="ECO:0000256" key="3">
    <source>
        <dbReference type="ARBA" id="ARBA00022989"/>
    </source>
</evidence>
<dbReference type="KEGG" id="btab:109036952"/>
<accession>A0A9P0A9U3</accession>
<evidence type="ECO:0000256" key="6">
    <source>
        <dbReference type="SAM" id="Phobius"/>
    </source>
</evidence>
<dbReference type="EMBL" id="OU963865">
    <property type="protein sequence ID" value="CAH0388667.1"/>
    <property type="molecule type" value="Genomic_DNA"/>
</dbReference>
<feature type="region of interest" description="Disordered" evidence="5">
    <location>
        <begin position="524"/>
        <end position="546"/>
    </location>
</feature>
<evidence type="ECO:0000313" key="8">
    <source>
        <dbReference type="EMBL" id="CAH0388667.1"/>
    </source>
</evidence>
<feature type="compositionally biased region" description="Acidic residues" evidence="5">
    <location>
        <begin position="28"/>
        <end position="38"/>
    </location>
</feature>
<dbReference type="Pfam" id="PF00083">
    <property type="entry name" value="Sugar_tr"/>
    <property type="match status" value="1"/>
</dbReference>
<dbReference type="CDD" id="cd17317">
    <property type="entry name" value="MFS_SLC22"/>
    <property type="match status" value="1"/>
</dbReference>
<dbReference type="GO" id="GO:0022857">
    <property type="term" value="F:transmembrane transporter activity"/>
    <property type="evidence" value="ECO:0007669"/>
    <property type="project" value="InterPro"/>
</dbReference>
<dbReference type="InterPro" id="IPR020846">
    <property type="entry name" value="MFS_dom"/>
</dbReference>
<protein>
    <recommendedName>
        <fullName evidence="7">Major facilitator superfamily (MFS) profile domain-containing protein</fullName>
    </recommendedName>
</protein>
<keyword evidence="3 6" id="KW-1133">Transmembrane helix</keyword>
<dbReference type="GO" id="GO:0016020">
    <property type="term" value="C:membrane"/>
    <property type="evidence" value="ECO:0007669"/>
    <property type="project" value="UniProtKB-SubCell"/>
</dbReference>
<evidence type="ECO:0000256" key="1">
    <source>
        <dbReference type="ARBA" id="ARBA00004141"/>
    </source>
</evidence>
<proteinExistence type="predicted"/>
<dbReference type="PROSITE" id="PS50850">
    <property type="entry name" value="MFS"/>
    <property type="match status" value="1"/>
</dbReference>
<evidence type="ECO:0000256" key="2">
    <source>
        <dbReference type="ARBA" id="ARBA00022692"/>
    </source>
</evidence>
<dbReference type="InterPro" id="IPR036259">
    <property type="entry name" value="MFS_trans_sf"/>
</dbReference>
<feature type="transmembrane region" description="Helical" evidence="6">
    <location>
        <begin position="421"/>
        <end position="441"/>
    </location>
</feature>
<dbReference type="SUPFAM" id="SSF103473">
    <property type="entry name" value="MFS general substrate transporter"/>
    <property type="match status" value="1"/>
</dbReference>
<evidence type="ECO:0000259" key="7">
    <source>
        <dbReference type="PROSITE" id="PS50850"/>
    </source>
</evidence>
<feature type="compositionally biased region" description="Polar residues" evidence="5">
    <location>
        <begin position="524"/>
        <end position="535"/>
    </location>
</feature>
<feature type="region of interest" description="Disordered" evidence="5">
    <location>
        <begin position="1"/>
        <end position="38"/>
    </location>
</feature>
<feature type="transmembrane region" description="Helical" evidence="6">
    <location>
        <begin position="330"/>
        <end position="350"/>
    </location>
</feature>
<feature type="transmembrane region" description="Helical" evidence="6">
    <location>
        <begin position="362"/>
        <end position="384"/>
    </location>
</feature>
<dbReference type="Gene3D" id="1.20.1250.20">
    <property type="entry name" value="MFS general substrate transporter like domains"/>
    <property type="match status" value="1"/>
</dbReference>
<feature type="transmembrane region" description="Helical" evidence="6">
    <location>
        <begin position="165"/>
        <end position="183"/>
    </location>
</feature>
<evidence type="ECO:0000256" key="4">
    <source>
        <dbReference type="ARBA" id="ARBA00023136"/>
    </source>
</evidence>
<keyword evidence="2 6" id="KW-0812">Transmembrane</keyword>
<dbReference type="InterPro" id="IPR005828">
    <property type="entry name" value="MFS_sugar_transport-like"/>
</dbReference>
<feature type="transmembrane region" description="Helical" evidence="6">
    <location>
        <begin position="453"/>
        <end position="475"/>
    </location>
</feature>
<feature type="transmembrane region" description="Helical" evidence="6">
    <location>
        <begin position="189"/>
        <end position="211"/>
    </location>
</feature>
<reference evidence="8" key="1">
    <citation type="submission" date="2021-12" db="EMBL/GenBank/DDBJ databases">
        <authorList>
            <person name="King R."/>
        </authorList>
    </citation>
    <scope>NUCLEOTIDE SEQUENCE</scope>
</reference>